<evidence type="ECO:0000313" key="4">
    <source>
        <dbReference type="Proteomes" id="UP000294543"/>
    </source>
</evidence>
<name>A0A4R4VG36_9ACTN</name>
<sequence>MVEIRVPKLNSNDSAYVLVAWLARDGAAVRAGEVVAEVETSKTVEELVSEYDGVLTQLMPAGRDIAPGDPIARVTSPAET</sequence>
<gene>
    <name evidence="3" type="ORF">E1294_51725</name>
</gene>
<accession>A0A4R4VG36</accession>
<comment type="caution">
    <text evidence="3">The sequence shown here is derived from an EMBL/GenBank/DDBJ whole genome shotgun (WGS) entry which is preliminary data.</text>
</comment>
<dbReference type="AlphaFoldDB" id="A0A4R4VG36"/>
<protein>
    <recommendedName>
        <fullName evidence="2">Lipoyl-binding domain-containing protein</fullName>
    </recommendedName>
</protein>
<evidence type="ECO:0000313" key="3">
    <source>
        <dbReference type="EMBL" id="TDD01104.1"/>
    </source>
</evidence>
<dbReference type="EMBL" id="SMKP01000382">
    <property type="protein sequence ID" value="TDD01104.1"/>
    <property type="molecule type" value="Genomic_DNA"/>
</dbReference>
<proteinExistence type="predicted"/>
<dbReference type="InterPro" id="IPR011053">
    <property type="entry name" value="Single_hybrid_motif"/>
</dbReference>
<organism evidence="3 4">
    <name type="scientific">Nonomuraea diastatica</name>
    <dbReference type="NCBI Taxonomy" id="1848329"/>
    <lineage>
        <taxon>Bacteria</taxon>
        <taxon>Bacillati</taxon>
        <taxon>Actinomycetota</taxon>
        <taxon>Actinomycetes</taxon>
        <taxon>Streptosporangiales</taxon>
        <taxon>Streptosporangiaceae</taxon>
        <taxon>Nonomuraea</taxon>
    </lineage>
</organism>
<feature type="non-terminal residue" evidence="3">
    <location>
        <position position="80"/>
    </location>
</feature>
<evidence type="ECO:0000256" key="1">
    <source>
        <dbReference type="ARBA" id="ARBA00022823"/>
    </source>
</evidence>
<evidence type="ECO:0000259" key="2">
    <source>
        <dbReference type="Pfam" id="PF00364"/>
    </source>
</evidence>
<feature type="domain" description="Lipoyl-binding" evidence="2">
    <location>
        <begin position="3"/>
        <end position="73"/>
    </location>
</feature>
<keyword evidence="1" id="KW-0450">Lipoyl</keyword>
<dbReference type="InterPro" id="IPR000089">
    <property type="entry name" value="Biotin_lipoyl"/>
</dbReference>
<dbReference type="Gene3D" id="2.40.50.100">
    <property type="match status" value="1"/>
</dbReference>
<dbReference type="RefSeq" id="WP_220448446.1">
    <property type="nucleotide sequence ID" value="NZ_SMKP01000382.1"/>
</dbReference>
<dbReference type="CDD" id="cd06849">
    <property type="entry name" value="lipoyl_domain"/>
    <property type="match status" value="1"/>
</dbReference>
<dbReference type="PROSITE" id="PS00189">
    <property type="entry name" value="LIPOYL"/>
    <property type="match status" value="1"/>
</dbReference>
<dbReference type="InterPro" id="IPR003016">
    <property type="entry name" value="2-oxoA_DH_lipoyl-BS"/>
</dbReference>
<dbReference type="Pfam" id="PF00364">
    <property type="entry name" value="Biotin_lipoyl"/>
    <property type="match status" value="1"/>
</dbReference>
<dbReference type="SUPFAM" id="SSF51230">
    <property type="entry name" value="Single hybrid motif"/>
    <property type="match status" value="1"/>
</dbReference>
<keyword evidence="4" id="KW-1185">Reference proteome</keyword>
<reference evidence="3 4" key="1">
    <citation type="submission" date="2019-03" db="EMBL/GenBank/DDBJ databases">
        <title>Draft genome sequences of novel Actinobacteria.</title>
        <authorList>
            <person name="Sahin N."/>
            <person name="Ay H."/>
            <person name="Saygin H."/>
        </authorList>
    </citation>
    <scope>NUCLEOTIDE SEQUENCE [LARGE SCALE GENOMIC DNA]</scope>
    <source>
        <strain evidence="3 4">KC712</strain>
    </source>
</reference>
<dbReference type="Proteomes" id="UP000294543">
    <property type="component" value="Unassembled WGS sequence"/>
</dbReference>